<keyword evidence="2" id="KW-1003">Cell membrane</keyword>
<dbReference type="EMBL" id="FNBL01000006">
    <property type="protein sequence ID" value="SDF69832.1"/>
    <property type="molecule type" value="Genomic_DNA"/>
</dbReference>
<dbReference type="Pfam" id="PF03788">
    <property type="entry name" value="LrgA"/>
    <property type="match status" value="1"/>
</dbReference>
<evidence type="ECO:0000256" key="2">
    <source>
        <dbReference type="ARBA" id="ARBA00022475"/>
    </source>
</evidence>
<keyword evidence="5 6" id="KW-0472">Membrane</keyword>
<keyword evidence="3 6" id="KW-0812">Transmembrane</keyword>
<name>A0A1G7N7B1_9RHOB</name>
<sequence>MILHFGLFLGFQLMGEAIARIFALRLPGPVIGMILLAVLLLTRPKIGTAIEKTATGFLSHLSLLYVPAGVGIVQYLDQVSEIGLPLAVALVGSTVLAIAAGALTFKYVNRLLGVADETPL</sequence>
<dbReference type="AlphaFoldDB" id="A0A1G7N7B1"/>
<evidence type="ECO:0000313" key="8">
    <source>
        <dbReference type="Proteomes" id="UP000182284"/>
    </source>
</evidence>
<reference evidence="7 8" key="1">
    <citation type="submission" date="2016-10" db="EMBL/GenBank/DDBJ databases">
        <authorList>
            <person name="de Groot N.N."/>
        </authorList>
    </citation>
    <scope>NUCLEOTIDE SEQUENCE [LARGE SCALE GENOMIC DNA]</scope>
    <source>
        <strain evidence="7 8">DSM 27375</strain>
    </source>
</reference>
<dbReference type="GO" id="GO:0005886">
    <property type="term" value="C:plasma membrane"/>
    <property type="evidence" value="ECO:0007669"/>
    <property type="project" value="UniProtKB-SubCell"/>
</dbReference>
<evidence type="ECO:0000256" key="3">
    <source>
        <dbReference type="ARBA" id="ARBA00022692"/>
    </source>
</evidence>
<dbReference type="Proteomes" id="UP000182284">
    <property type="component" value="Unassembled WGS sequence"/>
</dbReference>
<protein>
    <submittedName>
        <fullName evidence="7">Putative effector of murein hydrolase LrgA, UPF0299 family</fullName>
    </submittedName>
</protein>
<dbReference type="GO" id="GO:0016787">
    <property type="term" value="F:hydrolase activity"/>
    <property type="evidence" value="ECO:0007669"/>
    <property type="project" value="UniProtKB-KW"/>
</dbReference>
<evidence type="ECO:0000256" key="6">
    <source>
        <dbReference type="SAM" id="Phobius"/>
    </source>
</evidence>
<dbReference type="InterPro" id="IPR005538">
    <property type="entry name" value="LrgA/CidA"/>
</dbReference>
<dbReference type="RefSeq" id="WP_176832877.1">
    <property type="nucleotide sequence ID" value="NZ_FNBL01000006.1"/>
</dbReference>
<evidence type="ECO:0000256" key="5">
    <source>
        <dbReference type="ARBA" id="ARBA00023136"/>
    </source>
</evidence>
<keyword evidence="4 6" id="KW-1133">Transmembrane helix</keyword>
<comment type="subcellular location">
    <subcellularLocation>
        <location evidence="1">Cell membrane</location>
        <topology evidence="1">Multi-pass membrane protein</topology>
    </subcellularLocation>
</comment>
<dbReference type="PANTHER" id="PTHR33931:SF2">
    <property type="entry name" value="HOLIN-LIKE PROTEIN CIDA"/>
    <property type="match status" value="1"/>
</dbReference>
<evidence type="ECO:0000313" key="7">
    <source>
        <dbReference type="EMBL" id="SDF69832.1"/>
    </source>
</evidence>
<keyword evidence="7" id="KW-0378">Hydrolase</keyword>
<evidence type="ECO:0000256" key="4">
    <source>
        <dbReference type="ARBA" id="ARBA00022989"/>
    </source>
</evidence>
<feature type="transmembrane region" description="Helical" evidence="6">
    <location>
        <begin position="58"/>
        <end position="76"/>
    </location>
</feature>
<proteinExistence type="predicted"/>
<feature type="transmembrane region" description="Helical" evidence="6">
    <location>
        <begin position="82"/>
        <end position="105"/>
    </location>
</feature>
<accession>A0A1G7N7B1</accession>
<evidence type="ECO:0000256" key="1">
    <source>
        <dbReference type="ARBA" id="ARBA00004651"/>
    </source>
</evidence>
<gene>
    <name evidence="7" type="ORF">SAMN04488117_106183</name>
</gene>
<dbReference type="PANTHER" id="PTHR33931">
    <property type="entry name" value="HOLIN-LIKE PROTEIN CIDA-RELATED"/>
    <property type="match status" value="1"/>
</dbReference>
<organism evidence="7 8">
    <name type="scientific">Celeribacter baekdonensis</name>
    <dbReference type="NCBI Taxonomy" id="875171"/>
    <lineage>
        <taxon>Bacteria</taxon>
        <taxon>Pseudomonadati</taxon>
        <taxon>Pseudomonadota</taxon>
        <taxon>Alphaproteobacteria</taxon>
        <taxon>Rhodobacterales</taxon>
        <taxon>Roseobacteraceae</taxon>
        <taxon>Celeribacter</taxon>
    </lineage>
</organism>
<feature type="transmembrane region" description="Helical" evidence="6">
    <location>
        <begin position="29"/>
        <end position="46"/>
    </location>
</feature>